<dbReference type="InterPro" id="IPR015449">
    <property type="entry name" value="K_chnl_Ca-activ_SK"/>
</dbReference>
<feature type="compositionally biased region" description="Polar residues" evidence="1">
    <location>
        <begin position="418"/>
        <end position="427"/>
    </location>
</feature>
<dbReference type="EMBL" id="LJSK01000244">
    <property type="protein sequence ID" value="KPI84616.1"/>
    <property type="molecule type" value="Genomic_DNA"/>
</dbReference>
<feature type="transmembrane region" description="Helical" evidence="2">
    <location>
        <begin position="110"/>
        <end position="127"/>
    </location>
</feature>
<dbReference type="Gene3D" id="1.10.287.70">
    <property type="match status" value="1"/>
</dbReference>
<dbReference type="Pfam" id="PF07885">
    <property type="entry name" value="Ion_trans_2"/>
    <property type="match status" value="1"/>
</dbReference>
<dbReference type="AlphaFoldDB" id="A0A0N0P3W7"/>
<dbReference type="GO" id="GO:0016020">
    <property type="term" value="C:membrane"/>
    <property type="evidence" value="ECO:0007669"/>
    <property type="project" value="InterPro"/>
</dbReference>
<dbReference type="OrthoDB" id="8879391at2759"/>
<proteinExistence type="predicted"/>
<evidence type="ECO:0000256" key="2">
    <source>
        <dbReference type="SAM" id="Phobius"/>
    </source>
</evidence>
<evidence type="ECO:0000259" key="3">
    <source>
        <dbReference type="Pfam" id="PF07885"/>
    </source>
</evidence>
<feature type="compositionally biased region" description="Low complexity" evidence="1">
    <location>
        <begin position="446"/>
        <end position="464"/>
    </location>
</feature>
<dbReference type="Proteomes" id="UP000038009">
    <property type="component" value="Unassembled WGS sequence"/>
</dbReference>
<protein>
    <recommendedName>
        <fullName evidence="3">Potassium channel domain-containing protein</fullName>
    </recommendedName>
</protein>
<gene>
    <name evidence="4" type="ORF">ABL78_6321</name>
</gene>
<feature type="compositionally biased region" description="Polar residues" evidence="1">
    <location>
        <begin position="384"/>
        <end position="404"/>
    </location>
</feature>
<name>A0A0N0P3W7_LEPSE</name>
<dbReference type="VEuPathDB" id="TriTrypDB:Lsey_0244_0040"/>
<organism evidence="4 5">
    <name type="scientific">Leptomonas seymouri</name>
    <dbReference type="NCBI Taxonomy" id="5684"/>
    <lineage>
        <taxon>Eukaryota</taxon>
        <taxon>Discoba</taxon>
        <taxon>Euglenozoa</taxon>
        <taxon>Kinetoplastea</taxon>
        <taxon>Metakinetoplastina</taxon>
        <taxon>Trypanosomatida</taxon>
        <taxon>Trypanosomatidae</taxon>
        <taxon>Leishmaniinae</taxon>
        <taxon>Leptomonas</taxon>
    </lineage>
</organism>
<evidence type="ECO:0000313" key="4">
    <source>
        <dbReference type="EMBL" id="KPI84616.1"/>
    </source>
</evidence>
<evidence type="ECO:0000256" key="1">
    <source>
        <dbReference type="SAM" id="MobiDB-lite"/>
    </source>
</evidence>
<feature type="domain" description="Potassium channel" evidence="3">
    <location>
        <begin position="203"/>
        <end position="271"/>
    </location>
</feature>
<comment type="caution">
    <text evidence="4">The sequence shown here is derived from an EMBL/GenBank/DDBJ whole genome shotgun (WGS) entry which is preliminary data.</text>
</comment>
<dbReference type="GO" id="GO:0016286">
    <property type="term" value="F:small conductance calcium-activated potassium channel activity"/>
    <property type="evidence" value="ECO:0007669"/>
    <property type="project" value="InterPro"/>
</dbReference>
<feature type="transmembrane region" description="Helical" evidence="2">
    <location>
        <begin position="66"/>
        <end position="90"/>
    </location>
</feature>
<feature type="transmembrane region" description="Helical" evidence="2">
    <location>
        <begin position="191"/>
        <end position="211"/>
    </location>
</feature>
<feature type="region of interest" description="Disordered" evidence="1">
    <location>
        <begin position="361"/>
        <end position="476"/>
    </location>
</feature>
<feature type="transmembrane region" description="Helical" evidence="2">
    <location>
        <begin position="139"/>
        <end position="159"/>
    </location>
</feature>
<dbReference type="PANTHER" id="PTHR10153">
    <property type="entry name" value="SMALL CONDUCTANCE CALCIUM-ACTIVATED POTASSIUM CHANNEL"/>
    <property type="match status" value="1"/>
</dbReference>
<keyword evidence="2" id="KW-0812">Transmembrane</keyword>
<sequence>MELRSRVEKLSQLQAPTLVPPMSTPGISRLVSLEHDQMTHCWLRGVMSFLAFFCFMLSIMQVESRAGNIVLHVLLLVFSLAGEMCIVCIYRIKAIFAGVSNPVTRVINPLHSPYASTMLVEMLLWIIMAPPTSNSKAGWAQMLDSLIILRSYVYVLYFIRLSTQSVFKRAVAAVCGYHFNSFYLFRHTFLSRHALVTAVGFIVAWLGLALLYSKGEDVSYGDAVYFCFSTMAFVAYGDIAPMTWVGRFTAFLSWCVGILMIGWSISLMHALLTIRPAERNLYTLFRSNKLCEQVPGEAARTIQRTWKLYVAKRDQKNFVAVQFNALLLSTQACSFRSLRRELAMAETAFLRSTYTFEDTLTAMSRQSSRRSSPSGSPRSPGSMNLPNFTGTTTAGTPRHGTSSRRPFALFKEVKTKRSPSISATVSRSELDAGSNDQRSSGNMNSGLATTPAARAGPPAPLALRSPVRANDSGATKSEITARLSRLDETLNALIRKAERMTLPHHSPTEVDS</sequence>
<evidence type="ECO:0000313" key="5">
    <source>
        <dbReference type="Proteomes" id="UP000038009"/>
    </source>
</evidence>
<accession>A0A0N0P3W7</accession>
<feature type="compositionally biased region" description="Low complexity" evidence="1">
    <location>
        <begin position="364"/>
        <end position="382"/>
    </location>
</feature>
<dbReference type="OMA" id="LRSYVYV"/>
<reference evidence="4 5" key="1">
    <citation type="journal article" date="2015" name="PLoS Pathog.">
        <title>Leptomonas seymouri: Adaptations to the Dixenous Life Cycle Analyzed by Genome Sequencing, Transcriptome Profiling and Co-infection with Leishmania donovani.</title>
        <authorList>
            <person name="Kraeva N."/>
            <person name="Butenko A."/>
            <person name="Hlavacova J."/>
            <person name="Kostygov A."/>
            <person name="Myskova J."/>
            <person name="Grybchuk D."/>
            <person name="Lestinova T."/>
            <person name="Votypka J."/>
            <person name="Volf P."/>
            <person name="Opperdoes F."/>
            <person name="Flegontov P."/>
            <person name="Lukes J."/>
            <person name="Yurchenko V."/>
        </authorList>
    </citation>
    <scope>NUCLEOTIDE SEQUENCE [LARGE SCALE GENOMIC DNA]</scope>
    <source>
        <strain evidence="4 5">ATCC 30220</strain>
    </source>
</reference>
<feature type="compositionally biased region" description="Polar residues" evidence="1">
    <location>
        <begin position="434"/>
        <end position="445"/>
    </location>
</feature>
<dbReference type="SUPFAM" id="SSF81324">
    <property type="entry name" value="Voltage-gated potassium channels"/>
    <property type="match status" value="1"/>
</dbReference>
<keyword evidence="2" id="KW-0472">Membrane</keyword>
<feature type="transmembrane region" description="Helical" evidence="2">
    <location>
        <begin position="41"/>
        <end position="60"/>
    </location>
</feature>
<keyword evidence="2" id="KW-1133">Transmembrane helix</keyword>
<feature type="transmembrane region" description="Helical" evidence="2">
    <location>
        <begin position="251"/>
        <end position="272"/>
    </location>
</feature>
<keyword evidence="5" id="KW-1185">Reference proteome</keyword>
<feature type="transmembrane region" description="Helical" evidence="2">
    <location>
        <begin position="223"/>
        <end position="245"/>
    </location>
</feature>
<dbReference type="InterPro" id="IPR013099">
    <property type="entry name" value="K_chnl_dom"/>
</dbReference>